<dbReference type="PROSITE" id="PS50850">
    <property type="entry name" value="MFS"/>
    <property type="match status" value="1"/>
</dbReference>
<accession>A0ABS8YN25</accession>
<dbReference type="InterPro" id="IPR001958">
    <property type="entry name" value="Tet-R_TetA/multi-R_MdtG-like"/>
</dbReference>
<feature type="transmembrane region" description="Helical" evidence="7">
    <location>
        <begin position="214"/>
        <end position="231"/>
    </location>
</feature>
<feature type="transmembrane region" description="Helical" evidence="7">
    <location>
        <begin position="138"/>
        <end position="161"/>
    </location>
</feature>
<name>A0ABS8YN25_9BACL</name>
<feature type="transmembrane region" description="Helical" evidence="7">
    <location>
        <begin position="12"/>
        <end position="36"/>
    </location>
</feature>
<evidence type="ECO:0000313" key="9">
    <source>
        <dbReference type="EMBL" id="MCE5172384.1"/>
    </source>
</evidence>
<feature type="transmembrane region" description="Helical" evidence="7">
    <location>
        <begin position="48"/>
        <end position="67"/>
    </location>
</feature>
<dbReference type="PANTHER" id="PTHR23506">
    <property type="entry name" value="GH10249P"/>
    <property type="match status" value="1"/>
</dbReference>
<dbReference type="EMBL" id="JAJNBZ010000028">
    <property type="protein sequence ID" value="MCE5172384.1"/>
    <property type="molecule type" value="Genomic_DNA"/>
</dbReference>
<feature type="transmembrane region" description="Helical" evidence="7">
    <location>
        <begin position="367"/>
        <end position="388"/>
    </location>
</feature>
<evidence type="ECO:0000313" key="10">
    <source>
        <dbReference type="Proteomes" id="UP001199916"/>
    </source>
</evidence>
<keyword evidence="10" id="KW-1185">Reference proteome</keyword>
<dbReference type="InterPro" id="IPR011701">
    <property type="entry name" value="MFS"/>
</dbReference>
<keyword evidence="5 7" id="KW-1133">Transmembrane helix</keyword>
<dbReference type="Pfam" id="PF07690">
    <property type="entry name" value="MFS_1"/>
    <property type="match status" value="2"/>
</dbReference>
<evidence type="ECO:0000256" key="4">
    <source>
        <dbReference type="ARBA" id="ARBA00022692"/>
    </source>
</evidence>
<dbReference type="PANTHER" id="PTHR23506:SF23">
    <property type="entry name" value="GH10249P"/>
    <property type="match status" value="1"/>
</dbReference>
<feature type="transmembrane region" description="Helical" evidence="7">
    <location>
        <begin position="335"/>
        <end position="355"/>
    </location>
</feature>
<dbReference type="InterPro" id="IPR020846">
    <property type="entry name" value="MFS_dom"/>
</dbReference>
<feature type="transmembrane region" description="Helical" evidence="7">
    <location>
        <begin position="280"/>
        <end position="297"/>
    </location>
</feature>
<gene>
    <name evidence="9" type="ORF">LQV63_24215</name>
</gene>
<dbReference type="PRINTS" id="PR01035">
    <property type="entry name" value="TCRTETA"/>
</dbReference>
<evidence type="ECO:0000256" key="5">
    <source>
        <dbReference type="ARBA" id="ARBA00022989"/>
    </source>
</evidence>
<feature type="domain" description="Major facilitator superfamily (MFS) profile" evidence="8">
    <location>
        <begin position="14"/>
        <end position="395"/>
    </location>
</feature>
<feature type="transmembrane region" description="Helical" evidence="7">
    <location>
        <begin position="167"/>
        <end position="188"/>
    </location>
</feature>
<dbReference type="PROSITE" id="PS00216">
    <property type="entry name" value="SUGAR_TRANSPORT_1"/>
    <property type="match status" value="1"/>
</dbReference>
<dbReference type="SUPFAM" id="SSF103473">
    <property type="entry name" value="MFS general substrate transporter"/>
    <property type="match status" value="1"/>
</dbReference>
<comment type="similarity">
    <text evidence="2">Belongs to the major facilitator superfamily. TCR/Tet family.</text>
</comment>
<evidence type="ECO:0000259" key="8">
    <source>
        <dbReference type="PROSITE" id="PS50850"/>
    </source>
</evidence>
<feature type="transmembrane region" description="Helical" evidence="7">
    <location>
        <begin position="79"/>
        <end position="97"/>
    </location>
</feature>
<sequence>MQTDRSLRKAQMAALWVVGIAIFTDMLVYGLIVPVLPRYALSLGASQGAIGMLFGSYAAALLLATPLMGIWSDRAGRRIPMLFGLFGLAGATILFGFSHQFGLLVVARILQGVAAAATWTAGLALLADIFPPAARGKAMGYALSGQAAGMLLGPAIGGWLYQWGGYNLPFLVAAGLALVDGFLRFLLLRDTEPAASARQASAQDMFQLIRRPKLLLISGVIVLGASLPSALEPTLPIHLQQVFSASPGLIGLLFAIPTVAYGVTSPLAGTFAYRWGAKRLIMIGLIITAIALPWIGAVHHLTLIGLLLAVLGIGFGCILTPTLSELSAAADDAGIRSYGFTFAIYNTAYSFGMFAGPILSGTAAESFGLKECLILFSIIAIVYAVIIYRSAALSAGNSAV</sequence>
<proteinExistence type="inferred from homology"/>
<dbReference type="CDD" id="cd17325">
    <property type="entry name" value="MFS_MdtG_SLC18_like"/>
    <property type="match status" value="1"/>
</dbReference>
<organism evidence="9 10">
    <name type="scientific">Paenibacillus profundus</name>
    <dbReference type="NCBI Taxonomy" id="1173085"/>
    <lineage>
        <taxon>Bacteria</taxon>
        <taxon>Bacillati</taxon>
        <taxon>Bacillota</taxon>
        <taxon>Bacilli</taxon>
        <taxon>Bacillales</taxon>
        <taxon>Paenibacillaceae</taxon>
        <taxon>Paenibacillus</taxon>
    </lineage>
</organism>
<dbReference type="RefSeq" id="WP_233698588.1">
    <property type="nucleotide sequence ID" value="NZ_JAJNBZ010000028.1"/>
</dbReference>
<keyword evidence="3" id="KW-0813">Transport</keyword>
<evidence type="ECO:0000256" key="2">
    <source>
        <dbReference type="ARBA" id="ARBA00007520"/>
    </source>
</evidence>
<dbReference type="InterPro" id="IPR005829">
    <property type="entry name" value="Sugar_transporter_CS"/>
</dbReference>
<dbReference type="InterPro" id="IPR050930">
    <property type="entry name" value="MFS_Vesicular_Transporter"/>
</dbReference>
<comment type="caution">
    <text evidence="9">The sequence shown here is derived from an EMBL/GenBank/DDBJ whole genome shotgun (WGS) entry which is preliminary data.</text>
</comment>
<evidence type="ECO:0000256" key="7">
    <source>
        <dbReference type="SAM" id="Phobius"/>
    </source>
</evidence>
<feature type="transmembrane region" description="Helical" evidence="7">
    <location>
        <begin position="103"/>
        <end position="126"/>
    </location>
</feature>
<dbReference type="InterPro" id="IPR036259">
    <property type="entry name" value="MFS_trans_sf"/>
</dbReference>
<keyword evidence="4 7" id="KW-0812">Transmembrane</keyword>
<evidence type="ECO:0000256" key="1">
    <source>
        <dbReference type="ARBA" id="ARBA00004651"/>
    </source>
</evidence>
<reference evidence="9 10" key="1">
    <citation type="submission" date="2021-11" db="EMBL/GenBank/DDBJ databases">
        <title>Draft genome sequence of Paenibacillus profundus YoMME, a new Gram-positive bacteria with exoelectrogenic properties.</title>
        <authorList>
            <person name="Hubenova Y."/>
            <person name="Hubenova E."/>
            <person name="Manasiev Y."/>
            <person name="Peykov S."/>
            <person name="Mitov M."/>
        </authorList>
    </citation>
    <scope>NUCLEOTIDE SEQUENCE [LARGE SCALE GENOMIC DNA]</scope>
    <source>
        <strain evidence="9 10">YoMME</strain>
    </source>
</reference>
<feature type="transmembrane region" description="Helical" evidence="7">
    <location>
        <begin position="303"/>
        <end position="323"/>
    </location>
</feature>
<comment type="subcellular location">
    <subcellularLocation>
        <location evidence="1">Cell membrane</location>
        <topology evidence="1">Multi-pass membrane protein</topology>
    </subcellularLocation>
</comment>
<feature type="transmembrane region" description="Helical" evidence="7">
    <location>
        <begin position="251"/>
        <end position="273"/>
    </location>
</feature>
<keyword evidence="6 7" id="KW-0472">Membrane</keyword>
<evidence type="ECO:0000256" key="3">
    <source>
        <dbReference type="ARBA" id="ARBA00022448"/>
    </source>
</evidence>
<dbReference type="Proteomes" id="UP001199916">
    <property type="component" value="Unassembled WGS sequence"/>
</dbReference>
<evidence type="ECO:0000256" key="6">
    <source>
        <dbReference type="ARBA" id="ARBA00023136"/>
    </source>
</evidence>
<dbReference type="Gene3D" id="1.20.1250.20">
    <property type="entry name" value="MFS general substrate transporter like domains"/>
    <property type="match status" value="2"/>
</dbReference>
<protein>
    <submittedName>
        <fullName evidence="9">MFS transporter</fullName>
    </submittedName>
</protein>